<evidence type="ECO:0000313" key="1">
    <source>
        <dbReference type="EMBL" id="CAG4884771.1"/>
    </source>
</evidence>
<comment type="caution">
    <text evidence="1">The sequence shown here is derived from an EMBL/GenBank/DDBJ whole genome shotgun (WGS) entry which is preliminary data.</text>
</comment>
<dbReference type="Proteomes" id="UP000742786">
    <property type="component" value="Unassembled WGS sequence"/>
</dbReference>
<keyword evidence="2" id="KW-1185">Reference proteome</keyword>
<protein>
    <submittedName>
        <fullName evidence="1">Uncharacterized protein</fullName>
    </submittedName>
</protein>
<name>A0A916NIN9_9PROT</name>
<organism evidence="1 2">
    <name type="scientific">Georgfuchsia toluolica</name>
    <dbReference type="NCBI Taxonomy" id="424218"/>
    <lineage>
        <taxon>Bacteria</taxon>
        <taxon>Pseudomonadati</taxon>
        <taxon>Pseudomonadota</taxon>
        <taxon>Betaproteobacteria</taxon>
        <taxon>Nitrosomonadales</taxon>
        <taxon>Sterolibacteriaceae</taxon>
        <taxon>Georgfuchsia</taxon>
    </lineage>
</organism>
<proteinExistence type="predicted"/>
<reference evidence="1" key="1">
    <citation type="submission" date="2021-04" db="EMBL/GenBank/DDBJ databases">
        <authorList>
            <person name="Hornung B."/>
        </authorList>
    </citation>
    <scope>NUCLEOTIDE SEQUENCE</scope>
    <source>
        <strain evidence="1">G5G6</strain>
    </source>
</reference>
<sequence length="58" mass="6546">MQSYILAKHTVVVVPGAYSKSNSRVAKLLWFSGDAYVVKDCCMGIFSKRVTDRIYSRV</sequence>
<dbReference type="AlphaFoldDB" id="A0A916NIN9"/>
<dbReference type="EMBL" id="CAJQUM010000001">
    <property type="protein sequence ID" value="CAG4884771.1"/>
    <property type="molecule type" value="Genomic_DNA"/>
</dbReference>
<evidence type="ECO:0000313" key="2">
    <source>
        <dbReference type="Proteomes" id="UP000742786"/>
    </source>
</evidence>
<gene>
    <name evidence="1" type="ORF">GTOL_12654</name>
</gene>
<accession>A0A916NIN9</accession>